<protein>
    <submittedName>
        <fullName evidence="1">Uncharacterized protein</fullName>
    </submittedName>
</protein>
<sequence>MLTIVGLVGMFFAGLGVGLVIDRGADGGESAAAESDSPSEFTTTKVVLEANPLEEAKELCAADSPYVRVGDGGQTLSIDNAGAEETVGATVVELGCILVDLDVPDAVVNHIDSTRALDGYQEDSFGEFEMGWTYHPDDGVNMTITWEP</sequence>
<dbReference type="EMBL" id="JABFXE010000367">
    <property type="protein sequence ID" value="NUQ88548.1"/>
    <property type="molecule type" value="Genomic_DNA"/>
</dbReference>
<comment type="caution">
    <text evidence="1">The sequence shown here is derived from an EMBL/GenBank/DDBJ whole genome shotgun (WGS) entry which is preliminary data.</text>
</comment>
<reference evidence="1 2" key="1">
    <citation type="submission" date="2020-05" db="EMBL/GenBank/DDBJ databases">
        <title>DNA-SIP metagenomic assembled genomes.</title>
        <authorList>
            <person name="Yu J."/>
        </authorList>
    </citation>
    <scope>NUCLEOTIDE SEQUENCE [LARGE SCALE GENOMIC DNA]</scope>
    <source>
        <strain evidence="1">Bin5.27</strain>
    </source>
</reference>
<evidence type="ECO:0000313" key="2">
    <source>
        <dbReference type="Proteomes" id="UP000574690"/>
    </source>
</evidence>
<proteinExistence type="predicted"/>
<dbReference type="Proteomes" id="UP000574690">
    <property type="component" value="Unassembled WGS sequence"/>
</dbReference>
<gene>
    <name evidence="1" type="ORF">HOQ43_08820</name>
</gene>
<evidence type="ECO:0000313" key="1">
    <source>
        <dbReference type="EMBL" id="NUQ88548.1"/>
    </source>
</evidence>
<dbReference type="AlphaFoldDB" id="A0A850C5W3"/>
<organism evidence="1 2">
    <name type="scientific">Glycomyces artemisiae</name>
    <dbReference type="NCBI Taxonomy" id="1076443"/>
    <lineage>
        <taxon>Bacteria</taxon>
        <taxon>Bacillati</taxon>
        <taxon>Actinomycetota</taxon>
        <taxon>Actinomycetes</taxon>
        <taxon>Glycomycetales</taxon>
        <taxon>Glycomycetaceae</taxon>
        <taxon>Glycomyces</taxon>
    </lineage>
</organism>
<accession>A0A850C5W3</accession>
<name>A0A850C5W3_9ACTN</name>